<dbReference type="InterPro" id="IPR020422">
    <property type="entry name" value="TYR_PHOSPHATASE_DUAL_dom"/>
</dbReference>
<gene>
    <name evidence="4" type="ORF">OKIOD_LOCUS2727</name>
</gene>
<dbReference type="SMART" id="SM00195">
    <property type="entry name" value="DSPc"/>
    <property type="match status" value="1"/>
</dbReference>
<dbReference type="PROSITE" id="PS00383">
    <property type="entry name" value="TYR_PHOSPHATASE_1"/>
    <property type="match status" value="1"/>
</dbReference>
<protein>
    <submittedName>
        <fullName evidence="4">Oidioi.mRNA.OKI2018_I69.PAR.g11169.t1.cds</fullName>
    </submittedName>
</protein>
<reference evidence="4 5" key="1">
    <citation type="submission" date="2021-04" db="EMBL/GenBank/DDBJ databases">
        <authorList>
            <person name="Bliznina A."/>
        </authorList>
    </citation>
    <scope>NUCLEOTIDE SEQUENCE [LARGE SCALE GENOMIC DNA]</scope>
</reference>
<dbReference type="Proteomes" id="UP001158576">
    <property type="component" value="Chromosome PAR"/>
</dbReference>
<dbReference type="Pfam" id="PF00782">
    <property type="entry name" value="DSPc"/>
    <property type="match status" value="1"/>
</dbReference>
<dbReference type="InterPro" id="IPR029021">
    <property type="entry name" value="Prot-tyrosine_phosphatase-like"/>
</dbReference>
<dbReference type="InterPro" id="IPR016130">
    <property type="entry name" value="Tyr_Pase_AS"/>
</dbReference>
<dbReference type="InterPro" id="IPR000387">
    <property type="entry name" value="Tyr_Pase_dom"/>
</dbReference>
<evidence type="ECO:0000313" key="5">
    <source>
        <dbReference type="Proteomes" id="UP001158576"/>
    </source>
</evidence>
<evidence type="ECO:0000313" key="4">
    <source>
        <dbReference type="EMBL" id="CAG5086302.1"/>
    </source>
</evidence>
<keyword evidence="2" id="KW-0904">Protein phosphatase</keyword>
<keyword evidence="1" id="KW-0378">Hydrolase</keyword>
<evidence type="ECO:0000256" key="1">
    <source>
        <dbReference type="ARBA" id="ARBA00022801"/>
    </source>
</evidence>
<feature type="domain" description="Tyrosine specific protein phosphatases" evidence="3">
    <location>
        <begin position="148"/>
        <end position="222"/>
    </location>
</feature>
<dbReference type="InterPro" id="IPR051029">
    <property type="entry name" value="mRNA_Capping_Enz/RNA_Phosphat"/>
</dbReference>
<accession>A0ABN7RXP4</accession>
<name>A0ABN7RXP4_OIKDI</name>
<dbReference type="EMBL" id="OU015568">
    <property type="protein sequence ID" value="CAG5086302.1"/>
    <property type="molecule type" value="Genomic_DNA"/>
</dbReference>
<sequence length="282" mass="32494">MTRGKRPGQTKLFKLLEWDLYTNHGKPIEGTNIILCRTPLRQTMFRNNKLRAVWTPEIMIKTIEEAYGKPIGLVIDMTATSKYYYPSEIYNAGKDYYKLPIPGGKPPPEGYVQQFIRVIDSFLLYRLKGVKRTVPKQTTGIDDLNMEEAVVKTLEPEAAEEHFEMMQNADFNIVIHCTHGVNRSGYVVARYLIDKLGISAEDAILRVEDSRGHQMSKYRNVLLDDDLRVYLRNRMSFFYGVSTLLFHPFTPDSKTFADQDRFSALLPHELEIEVPTTPSCFL</sequence>
<dbReference type="PANTHER" id="PTHR10367:SF17">
    <property type="entry name" value="MRNA-CAPPING ENZYME"/>
    <property type="match status" value="1"/>
</dbReference>
<organism evidence="4 5">
    <name type="scientific">Oikopleura dioica</name>
    <name type="common">Tunicate</name>
    <dbReference type="NCBI Taxonomy" id="34765"/>
    <lineage>
        <taxon>Eukaryota</taxon>
        <taxon>Metazoa</taxon>
        <taxon>Chordata</taxon>
        <taxon>Tunicata</taxon>
        <taxon>Appendicularia</taxon>
        <taxon>Copelata</taxon>
        <taxon>Oikopleuridae</taxon>
        <taxon>Oikopleura</taxon>
    </lineage>
</organism>
<proteinExistence type="predicted"/>
<dbReference type="SUPFAM" id="SSF52799">
    <property type="entry name" value="(Phosphotyrosine protein) phosphatases II"/>
    <property type="match status" value="1"/>
</dbReference>
<dbReference type="Gene3D" id="3.90.190.10">
    <property type="entry name" value="Protein tyrosine phosphatase superfamily"/>
    <property type="match status" value="1"/>
</dbReference>
<dbReference type="PROSITE" id="PS50056">
    <property type="entry name" value="TYR_PHOSPHATASE_2"/>
    <property type="match status" value="1"/>
</dbReference>
<evidence type="ECO:0000256" key="2">
    <source>
        <dbReference type="ARBA" id="ARBA00022912"/>
    </source>
</evidence>
<dbReference type="InterPro" id="IPR000340">
    <property type="entry name" value="Dual-sp_phosphatase_cat-dom"/>
</dbReference>
<evidence type="ECO:0000259" key="3">
    <source>
        <dbReference type="PROSITE" id="PS50056"/>
    </source>
</evidence>
<keyword evidence="5" id="KW-1185">Reference proteome</keyword>
<dbReference type="PANTHER" id="PTHR10367">
    <property type="entry name" value="MRNA-CAPPING ENZYME"/>
    <property type="match status" value="1"/>
</dbReference>